<evidence type="ECO:0000313" key="3">
    <source>
        <dbReference type="EMBL" id="MBY4636543.1"/>
    </source>
</evidence>
<accession>A0ABS7MCJ6</accession>
<name>A0ABS7MCJ6_9SPHN</name>
<feature type="domain" description="Glycosyl hydrolase family 13 catalytic" evidence="2">
    <location>
        <begin position="30"/>
        <end position="416"/>
    </location>
</feature>
<dbReference type="SUPFAM" id="SSF51445">
    <property type="entry name" value="(Trans)glycosidases"/>
    <property type="match status" value="1"/>
</dbReference>
<organism evidence="3 4">
    <name type="scientific">Sphingopyxis jiangsuensis</name>
    <dbReference type="NCBI Taxonomy" id="2871171"/>
    <lineage>
        <taxon>Bacteria</taxon>
        <taxon>Pseudomonadati</taxon>
        <taxon>Pseudomonadota</taxon>
        <taxon>Alphaproteobacteria</taxon>
        <taxon>Sphingomonadales</taxon>
        <taxon>Sphingomonadaceae</taxon>
        <taxon>Sphingopyxis</taxon>
    </lineage>
</organism>
<gene>
    <name evidence="3" type="ORF">K5P26_05245</name>
</gene>
<dbReference type="InterPro" id="IPR006047">
    <property type="entry name" value="GH13_cat_dom"/>
</dbReference>
<evidence type="ECO:0000256" key="1">
    <source>
        <dbReference type="ARBA" id="ARBA00008061"/>
    </source>
</evidence>
<dbReference type="PANTHER" id="PTHR10357">
    <property type="entry name" value="ALPHA-AMYLASE FAMILY MEMBER"/>
    <property type="match status" value="1"/>
</dbReference>
<comment type="similarity">
    <text evidence="1">Belongs to the glycosyl hydrolase 13 family.</text>
</comment>
<proteinExistence type="inferred from homology"/>
<dbReference type="InterPro" id="IPR017853">
    <property type="entry name" value="GH"/>
</dbReference>
<dbReference type="CDD" id="cd11330">
    <property type="entry name" value="AmyAc_OligoGlu"/>
    <property type="match status" value="1"/>
</dbReference>
<dbReference type="InterPro" id="IPR045857">
    <property type="entry name" value="O16G_dom_2"/>
</dbReference>
<dbReference type="Proteomes" id="UP001166571">
    <property type="component" value="Unassembled WGS sequence"/>
</dbReference>
<protein>
    <submittedName>
        <fullName evidence="3">Alpha-glucosidase</fullName>
    </submittedName>
</protein>
<evidence type="ECO:0000313" key="4">
    <source>
        <dbReference type="Proteomes" id="UP001166571"/>
    </source>
</evidence>
<comment type="caution">
    <text evidence="3">The sequence shown here is derived from an EMBL/GenBank/DDBJ whole genome shotgun (WGS) entry which is preliminary data.</text>
</comment>
<dbReference type="Pfam" id="PF00128">
    <property type="entry name" value="Alpha-amylase"/>
    <property type="match status" value="1"/>
</dbReference>
<dbReference type="PANTHER" id="PTHR10357:SF179">
    <property type="entry name" value="NEUTRAL AND BASIC AMINO ACID TRANSPORT PROTEIN RBAT"/>
    <property type="match status" value="1"/>
</dbReference>
<dbReference type="EMBL" id="JAILXK010000001">
    <property type="protein sequence ID" value="MBY4636543.1"/>
    <property type="molecule type" value="Genomic_DNA"/>
</dbReference>
<sequence>MTPNQPLVQDQSEPVADADTPWWKGAAIYQVYPRSFADSNGDGVGDLAGITARLDHIASLGVDAIWLSPFYPSPMDDFGYDIADYCGVDPIFGTLDDFDALVARAHALGLKVTTDLVFAHTSDQHAWFAESRASRDNDRADWYVWADARADGSPPTNWQSVFGGPAWTWDARRGQYYMHNFLSSQPQLNVHNRDVQDALLDVVRFWLDRGVDGFRIDAINFAMHDPELRDNPPAPPSNKVRTRPFDFQQKIYNQSHPDIALFLERIRALTDERAGRFTVAEVGGDNADREMKLFTAGDRRLHSAYGFDYLYADRLTPRLVREAAETWPEAPGIGWPSWAFENHDAPRALSRWTPEGVEPATFARMKMALLCALRGNIIIYYGEELGLDQVDIPFDQVKDPEARKNWPLTLSRDGARTPLPWTAAEPNAGFSESAPWLPLGPAHPGMAVDYQEDDPASLLNVTRRLVALRAGHPALRLGRNANWIAEGDLLGFDRIAGEQRIRCLFNLGGGTIDIAALADRSMPLITLNGADDMALPPCGALWLKMEG</sequence>
<dbReference type="Gene3D" id="3.20.20.80">
    <property type="entry name" value="Glycosidases"/>
    <property type="match status" value="2"/>
</dbReference>
<reference evidence="3" key="1">
    <citation type="submission" date="2021-08" db="EMBL/GenBank/DDBJ databases">
        <title>Sphingopyxis panaciterrulae sp. nov., isolated from the surface water of the Yellow Sea.</title>
        <authorList>
            <person name="Gao Z."/>
            <person name="Zhang D."/>
            <person name="Zhang A."/>
        </authorList>
    </citation>
    <scope>NUCLEOTIDE SEQUENCE</scope>
    <source>
        <strain evidence="3">XHP0097</strain>
    </source>
</reference>
<dbReference type="Gene3D" id="3.90.400.10">
    <property type="entry name" value="Oligo-1,6-glucosidase, Domain 2"/>
    <property type="match status" value="1"/>
</dbReference>
<dbReference type="SMART" id="SM00642">
    <property type="entry name" value="Aamy"/>
    <property type="match status" value="1"/>
</dbReference>
<evidence type="ECO:0000259" key="2">
    <source>
        <dbReference type="SMART" id="SM00642"/>
    </source>
</evidence>
<dbReference type="RefSeq" id="WP_222135987.1">
    <property type="nucleotide sequence ID" value="NZ_JAILXK010000001.1"/>
</dbReference>
<keyword evidence="4" id="KW-1185">Reference proteome</keyword>